<dbReference type="EMBL" id="CP010868">
    <property type="protein sequence ID" value="AJM91563.1"/>
    <property type="molecule type" value="Genomic_DNA"/>
</dbReference>
<dbReference type="PANTHER" id="PTHR11629">
    <property type="entry name" value="VACUOLAR PROTON ATPASES"/>
    <property type="match status" value="1"/>
</dbReference>
<dbReference type="GeneID" id="41599511"/>
<keyword evidence="4 10" id="KW-0812">Transmembrane</keyword>
<feature type="transmembrane region" description="Helical" evidence="10">
    <location>
        <begin position="610"/>
        <end position="628"/>
    </location>
</feature>
<evidence type="ECO:0000313" key="12">
    <source>
        <dbReference type="EMBL" id="AJM91563.1"/>
    </source>
</evidence>
<feature type="transmembrane region" description="Helical" evidence="10">
    <location>
        <begin position="504"/>
        <end position="522"/>
    </location>
</feature>
<evidence type="ECO:0000256" key="2">
    <source>
        <dbReference type="ARBA" id="ARBA00009904"/>
    </source>
</evidence>
<dbReference type="GO" id="GO:0046961">
    <property type="term" value="F:proton-transporting ATPase activity, rotational mechanism"/>
    <property type="evidence" value="ECO:0007669"/>
    <property type="project" value="InterPro"/>
</dbReference>
<protein>
    <recommendedName>
        <fullName evidence="9 10">A-type ATP synthase subunit I</fullName>
    </recommendedName>
</protein>
<keyword evidence="7 10" id="KW-0472">Membrane</keyword>
<keyword evidence="6 10" id="KW-0406">Ion transport</keyword>
<evidence type="ECO:0000256" key="6">
    <source>
        <dbReference type="ARBA" id="ARBA00023065"/>
    </source>
</evidence>
<accession>A0A0C5BPF5</accession>
<dbReference type="OrthoDB" id="85892at2157"/>
<feature type="transmembrane region" description="Helical" evidence="10">
    <location>
        <begin position="366"/>
        <end position="388"/>
    </location>
</feature>
<feature type="transmembrane region" description="Helical" evidence="10">
    <location>
        <begin position="640"/>
        <end position="660"/>
    </location>
</feature>
<dbReference type="PANTHER" id="PTHR11629:SF63">
    <property type="entry name" value="V-TYPE PROTON ATPASE SUBUNIT A"/>
    <property type="match status" value="1"/>
</dbReference>
<feature type="transmembrane region" description="Helical" evidence="10">
    <location>
        <begin position="547"/>
        <end position="569"/>
    </location>
</feature>
<dbReference type="GO" id="GO:0016471">
    <property type="term" value="C:vacuolar proton-transporting V-type ATPase complex"/>
    <property type="evidence" value="ECO:0007669"/>
    <property type="project" value="TreeGrafter"/>
</dbReference>
<evidence type="ECO:0000256" key="4">
    <source>
        <dbReference type="ARBA" id="ARBA00022692"/>
    </source>
</evidence>
<dbReference type="GO" id="GO:0007035">
    <property type="term" value="P:vacuolar acidification"/>
    <property type="evidence" value="ECO:0007669"/>
    <property type="project" value="TreeGrafter"/>
</dbReference>
<evidence type="ECO:0000256" key="3">
    <source>
        <dbReference type="ARBA" id="ARBA00022448"/>
    </source>
</evidence>
<proteinExistence type="inferred from homology"/>
<comment type="subcellular location">
    <subcellularLocation>
        <location evidence="1">Membrane</location>
        <topology evidence="1">Multi-pass membrane protein</topology>
    </subcellularLocation>
</comment>
<sequence>MGTADLKLGSVILPRSESPKAISRLTEFEWYHKVDSANDLVTPEIDDLLLKAQQTFQSIDDVVKGMGIPPTVGIMEIMFKGTVIKKKDYEINEIEEMVADLEKEAPSIIEEPRKLLEDAANTRTSIEEYTSLKETLEIIKKLNMDISGFGLMKYFFTNLFVIDTADYEEISRSLEDITIYKYDLDSKEKSAILVISDTKDSEKVLKVLRSFNSNSFKIPEGFPQVPSEAYALAESKIKELTEKQAKIKKQLAKLTKKSRRDILSIHEKAMVAKDVLETLRKPGGTKNFAVIQGFIPAKMESKFKDSTKQWTSVVEDITDPRLKEQIPTLFDNKRFVRTFEVITKSQGIPKHGEPDPTPMIALMWPIFYGLMFADMGHGLLLMGMGLLFKVKGQGELSRWGMLIAISGAAAAIAGVGAGEAFGYHIDHMGPFEGLLEEGGALHSVSWLVGILSVAELTFEQVIDILKVSLFLGIVHLVWAMVLRIIRLAKEGHKMVMFTEAIPNITLYGGIVVIMMCAIGSQYDVMNMYSKVHTEPVPWVTMFLGEWAQVWIVTRIAVITVIASMVIMMVGGVMHAKKHPEDGADPASVIMEVLLGKTVESLAHTISYARLGIMLLVHAALLLTVNNAFTSLGGASSGAAMAMIIGGNLGIMMIEGLIVYIQSLRLHLYEFFTKWYVGGSQPFRQIRPELIYNQFIWKRK</sequence>
<reference evidence="12 13" key="2">
    <citation type="journal article" date="2016" name="ISME J.">
        <title>Physiological and genomic characterization of two novel marine thaumarchaeal strains indicates niche differentiation.</title>
        <authorList>
            <person name="Bayer B."/>
            <person name="Vojvoda J."/>
            <person name="Offre P."/>
            <person name="Alves R.J."/>
            <person name="Elisabeth N.H."/>
            <person name="Garcia J.A."/>
            <person name="Volland J.M."/>
            <person name="Srivastava A."/>
            <person name="Schleper C."/>
            <person name="Herndl G.J."/>
        </authorList>
    </citation>
    <scope>NUCLEOTIDE SEQUENCE [LARGE SCALE GENOMIC DNA]</scope>
    <source>
        <strain evidence="12 13">D3C</strain>
    </source>
</reference>
<feature type="transmembrane region" description="Helical" evidence="10">
    <location>
        <begin position="464"/>
        <end position="484"/>
    </location>
</feature>
<evidence type="ECO:0000256" key="9">
    <source>
        <dbReference type="ARBA" id="ARBA00068671"/>
    </source>
</evidence>
<dbReference type="Pfam" id="PF01496">
    <property type="entry name" value="V_ATPase_I"/>
    <property type="match status" value="1"/>
</dbReference>
<gene>
    <name evidence="12" type="ORF">NPIRD3C_0345</name>
</gene>
<feature type="coiled-coil region" evidence="11">
    <location>
        <begin position="84"/>
        <end position="111"/>
    </location>
</feature>
<dbReference type="AlphaFoldDB" id="A0A0C5BPF5"/>
<dbReference type="InterPro" id="IPR002490">
    <property type="entry name" value="V-ATPase_116kDa_su"/>
</dbReference>
<dbReference type="STRING" id="1582439.NPIRD3C_0345"/>
<organism evidence="12 13">
    <name type="scientific">Nitrosopumilus piranensis</name>
    <dbReference type="NCBI Taxonomy" id="1582439"/>
    <lineage>
        <taxon>Archaea</taxon>
        <taxon>Nitrososphaerota</taxon>
        <taxon>Nitrososphaeria</taxon>
        <taxon>Nitrosopumilales</taxon>
        <taxon>Nitrosopumilaceae</taxon>
        <taxon>Nitrosopumilus</taxon>
    </lineage>
</organism>
<keyword evidence="5 10" id="KW-1133">Transmembrane helix</keyword>
<feature type="coiled-coil region" evidence="11">
    <location>
        <begin position="230"/>
        <end position="257"/>
    </location>
</feature>
<evidence type="ECO:0000256" key="11">
    <source>
        <dbReference type="SAM" id="Coils"/>
    </source>
</evidence>
<dbReference type="KEGG" id="nid:NPIRD3C_0345"/>
<comment type="similarity">
    <text evidence="2 10">Belongs to the V-ATPase 116 kDa subunit family.</text>
</comment>
<evidence type="ECO:0000313" key="13">
    <source>
        <dbReference type="Proteomes" id="UP000032027"/>
    </source>
</evidence>
<keyword evidence="11" id="KW-0175">Coiled coil</keyword>
<dbReference type="GO" id="GO:0033179">
    <property type="term" value="C:proton-transporting V-type ATPase, V0 domain"/>
    <property type="evidence" value="ECO:0007669"/>
    <property type="project" value="InterPro"/>
</dbReference>
<dbReference type="RefSeq" id="WP_148702554.1">
    <property type="nucleotide sequence ID" value="NZ_CP010868.1"/>
</dbReference>
<evidence type="ECO:0000256" key="5">
    <source>
        <dbReference type="ARBA" id="ARBA00022989"/>
    </source>
</evidence>
<dbReference type="Proteomes" id="UP000032027">
    <property type="component" value="Chromosome"/>
</dbReference>
<dbReference type="HOGENOM" id="CLU_025558_0_1_2"/>
<reference evidence="13" key="1">
    <citation type="submission" date="2015-02" db="EMBL/GenBank/DDBJ databases">
        <title>Characterization of two novel Thaumarchaeota isolated from the Northern Adriatic Sea.</title>
        <authorList>
            <person name="Bayer B."/>
            <person name="Vojvoda J."/>
            <person name="Offre P."/>
            <person name="Srivastava A."/>
            <person name="Elisabeth N."/>
            <person name="Garcia J.A.L."/>
            <person name="Schleper C."/>
            <person name="Herndl G.J."/>
        </authorList>
    </citation>
    <scope>NUCLEOTIDE SEQUENCE [LARGE SCALE GENOMIC DNA]</scope>
    <source>
        <strain evidence="13">D3C</strain>
    </source>
</reference>
<name>A0A0C5BPF5_9ARCH</name>
<comment type="function">
    <text evidence="8">Component of the A-type ATP synthase that produces ATP from ADP in the presence of a proton gradient across the membrane.</text>
</comment>
<dbReference type="PATRIC" id="fig|1582439.9.peg.347"/>
<keyword evidence="13" id="KW-1185">Reference proteome</keyword>
<feature type="transmembrane region" description="Helical" evidence="10">
    <location>
        <begin position="400"/>
        <end position="425"/>
    </location>
</feature>
<dbReference type="GO" id="GO:0051117">
    <property type="term" value="F:ATPase binding"/>
    <property type="evidence" value="ECO:0007669"/>
    <property type="project" value="TreeGrafter"/>
</dbReference>
<reference evidence="12 13" key="3">
    <citation type="journal article" date="2019" name="Int. J. Syst. Evol. Microbiol.">
        <title>Nitrosopumilus adriaticus sp. nov. and Nitrosopumilus piranensis sp. nov., two ammonia-oxidizing archaea from the Adriatic Sea and members of the class Nitrososphaeria.</title>
        <authorList>
            <person name="Bayer B."/>
            <person name="Vojvoda J."/>
            <person name="Reinthaler T."/>
            <person name="Reyes C."/>
            <person name="Pinto M."/>
            <person name="Herndl G.J."/>
        </authorList>
    </citation>
    <scope>NUCLEOTIDE SEQUENCE [LARGE SCALE GENOMIC DNA]</scope>
    <source>
        <strain evidence="12 13">D3C</strain>
    </source>
</reference>
<evidence type="ECO:0000256" key="7">
    <source>
        <dbReference type="ARBA" id="ARBA00023136"/>
    </source>
</evidence>
<evidence type="ECO:0000256" key="10">
    <source>
        <dbReference type="RuleBase" id="RU361189"/>
    </source>
</evidence>
<evidence type="ECO:0000256" key="8">
    <source>
        <dbReference type="ARBA" id="ARBA00059506"/>
    </source>
</evidence>
<keyword evidence="3 10" id="KW-0813">Transport</keyword>
<evidence type="ECO:0000256" key="1">
    <source>
        <dbReference type="ARBA" id="ARBA00004141"/>
    </source>
</evidence>